<dbReference type="PROSITE" id="PS00028">
    <property type="entry name" value="ZINC_FINGER_C2H2_1"/>
    <property type="match status" value="6"/>
</dbReference>
<dbReference type="SUPFAM" id="SSF57716">
    <property type="entry name" value="Glucocorticoid receptor-like (DNA-binding domain)"/>
    <property type="match status" value="1"/>
</dbReference>
<dbReference type="EnsemblMetazoa" id="PPAI001010-RA">
    <property type="protein sequence ID" value="PPAI001010-PA"/>
    <property type="gene ID" value="PPAI001010"/>
</dbReference>
<dbReference type="Proteomes" id="UP000092462">
    <property type="component" value="Unassembled WGS sequence"/>
</dbReference>
<organism evidence="5 6">
    <name type="scientific">Phlebotomus papatasi</name>
    <name type="common">Sandfly</name>
    <dbReference type="NCBI Taxonomy" id="29031"/>
    <lineage>
        <taxon>Eukaryota</taxon>
        <taxon>Metazoa</taxon>
        <taxon>Ecdysozoa</taxon>
        <taxon>Arthropoda</taxon>
        <taxon>Hexapoda</taxon>
        <taxon>Insecta</taxon>
        <taxon>Pterygota</taxon>
        <taxon>Neoptera</taxon>
        <taxon>Endopterygota</taxon>
        <taxon>Diptera</taxon>
        <taxon>Nematocera</taxon>
        <taxon>Psychodoidea</taxon>
        <taxon>Psychodidae</taxon>
        <taxon>Phlebotomus</taxon>
        <taxon>Phlebotomus</taxon>
    </lineage>
</organism>
<keyword evidence="6" id="KW-1185">Reference proteome</keyword>
<dbReference type="AlphaFoldDB" id="A0A1B0D0Y6"/>
<keyword evidence="3" id="KW-0863">Zinc-finger</keyword>
<protein>
    <submittedName>
        <fullName evidence="5">Uncharacterized protein</fullName>
    </submittedName>
</protein>
<keyword evidence="2" id="KW-0677">Repeat</keyword>
<evidence type="ECO:0000256" key="1">
    <source>
        <dbReference type="ARBA" id="ARBA00022723"/>
    </source>
</evidence>
<dbReference type="Pfam" id="PF13912">
    <property type="entry name" value="zf-C2H2_6"/>
    <property type="match status" value="1"/>
</dbReference>
<dbReference type="InterPro" id="IPR013087">
    <property type="entry name" value="Znf_C2H2_type"/>
</dbReference>
<dbReference type="InterPro" id="IPR012934">
    <property type="entry name" value="Znf_AD"/>
</dbReference>
<reference evidence="5" key="1">
    <citation type="submission" date="2022-08" db="UniProtKB">
        <authorList>
            <consortium name="EnsemblMetazoa"/>
        </authorList>
    </citation>
    <scope>IDENTIFICATION</scope>
    <source>
        <strain evidence="5">Israel</strain>
    </source>
</reference>
<sequence>MEVPEVPLILSTFKKEEKLKEVLRNEKEYILDNCRACHDKIQEESQIFIFTTLKLPDIFKETTSLDIHENDELPKVLCCTCYNRLLEAYNFRKMCSATALHFQKILSMNIPEETYNPFENGRDVQLLDITQIKTDSDYLEDSCFSLGNLHCLSDKEDGPSGISEKLLIDERFPEVLKKESDDDDDAPLISRISQKAKCKQNKKKSILPGTRGNLICCICDSSFYQKSTLEMHMRQKHLGLKPCQCKICGKQFSRCGFKGHMEKYHGKKRRFPCRDCNSQYDSKWGLQLHMKKAHDPENPKLPANKVWACEICEKEFNKFLSLRRHRNTHEVATHSSGTRTEASNKYICSLCGLKNATTAANLRIHLMNIHMKEKLWSCEHCSYKTRHKISFKQHVKAVHEDVKDYQCPRCDRSFTRADNLKVHMLLHDGTKKFTCKVCGLKKVSIGQLNKHMNIHTREKLWFCDYCPYESPSKKTVKRHEQSIHEGVRNFHCPHCEKSFYRPETLRNHVMIHTGEKPHTCTECGKSYIKEISLKRHMKTHDPLYVRPHQTKQDRKYELWQRWWDAGFQ</sequence>
<dbReference type="SUPFAM" id="SSF57667">
    <property type="entry name" value="beta-beta-alpha zinc fingers"/>
    <property type="match status" value="5"/>
</dbReference>
<dbReference type="Gene3D" id="3.40.1800.20">
    <property type="match status" value="1"/>
</dbReference>
<dbReference type="Pfam" id="PF00096">
    <property type="entry name" value="zf-C2H2"/>
    <property type="match status" value="4"/>
</dbReference>
<dbReference type="GO" id="GO:0005634">
    <property type="term" value="C:nucleus"/>
    <property type="evidence" value="ECO:0007669"/>
    <property type="project" value="InterPro"/>
</dbReference>
<dbReference type="PROSITE" id="PS51915">
    <property type="entry name" value="ZAD"/>
    <property type="match status" value="1"/>
</dbReference>
<keyword evidence="1" id="KW-0479">Metal-binding</keyword>
<name>A0A1B0D0Y6_PHLPP</name>
<dbReference type="VEuPathDB" id="VectorBase:PPAPM1_011367"/>
<dbReference type="InterPro" id="IPR036236">
    <property type="entry name" value="Znf_C2H2_sf"/>
</dbReference>
<dbReference type="SMART" id="SM00868">
    <property type="entry name" value="zf-AD"/>
    <property type="match status" value="1"/>
</dbReference>
<dbReference type="Gene3D" id="3.30.160.60">
    <property type="entry name" value="Classic Zinc Finger"/>
    <property type="match status" value="7"/>
</dbReference>
<dbReference type="FunFam" id="3.30.160.60:FF:000446">
    <property type="entry name" value="Zinc finger protein"/>
    <property type="match status" value="1"/>
</dbReference>
<dbReference type="FunFam" id="3.30.160.60:FF:000065">
    <property type="entry name" value="B-cell CLL/lymphoma 6, member B"/>
    <property type="match status" value="1"/>
</dbReference>
<evidence type="ECO:0000256" key="2">
    <source>
        <dbReference type="ARBA" id="ARBA00022737"/>
    </source>
</evidence>
<dbReference type="EMBL" id="AJVK01021768">
    <property type="status" value="NOT_ANNOTATED_CDS"/>
    <property type="molecule type" value="Genomic_DNA"/>
</dbReference>
<dbReference type="FunFam" id="3.30.160.60:FF:000100">
    <property type="entry name" value="Zinc finger 45-like"/>
    <property type="match status" value="1"/>
</dbReference>
<dbReference type="VEuPathDB" id="VectorBase:PPAI001010"/>
<dbReference type="PANTHER" id="PTHR24379">
    <property type="entry name" value="KRAB AND ZINC FINGER DOMAIN-CONTAINING"/>
    <property type="match status" value="1"/>
</dbReference>
<dbReference type="PANTHER" id="PTHR24379:SF121">
    <property type="entry name" value="C2H2-TYPE DOMAIN-CONTAINING PROTEIN"/>
    <property type="match status" value="1"/>
</dbReference>
<dbReference type="SMART" id="SM00355">
    <property type="entry name" value="ZnF_C2H2"/>
    <property type="match status" value="11"/>
</dbReference>
<accession>A0A1B0D0Y6</accession>
<dbReference type="PROSITE" id="PS50157">
    <property type="entry name" value="ZINC_FINGER_C2H2_2"/>
    <property type="match status" value="7"/>
</dbReference>
<evidence type="ECO:0000313" key="6">
    <source>
        <dbReference type="Proteomes" id="UP000092462"/>
    </source>
</evidence>
<evidence type="ECO:0000256" key="3">
    <source>
        <dbReference type="ARBA" id="ARBA00022771"/>
    </source>
</evidence>
<keyword evidence="4" id="KW-0862">Zinc</keyword>
<evidence type="ECO:0000313" key="5">
    <source>
        <dbReference type="EnsemblMetazoa" id="PPAI001010-PA"/>
    </source>
</evidence>
<evidence type="ECO:0000256" key="4">
    <source>
        <dbReference type="ARBA" id="ARBA00022833"/>
    </source>
</evidence>
<dbReference type="GO" id="GO:0008270">
    <property type="term" value="F:zinc ion binding"/>
    <property type="evidence" value="ECO:0007669"/>
    <property type="project" value="UniProtKB-UniRule"/>
</dbReference>
<dbReference type="Pfam" id="PF07776">
    <property type="entry name" value="zf-AD"/>
    <property type="match status" value="1"/>
</dbReference>
<proteinExistence type="predicted"/>